<dbReference type="OrthoDB" id="921445at2"/>
<proteinExistence type="predicted"/>
<dbReference type="InterPro" id="IPR011250">
    <property type="entry name" value="OMP/PagP_B-barrel"/>
</dbReference>
<dbReference type="SUPFAM" id="SSF56925">
    <property type="entry name" value="OMPA-like"/>
    <property type="match status" value="1"/>
</dbReference>
<feature type="signal peptide" evidence="1">
    <location>
        <begin position="1"/>
        <end position="20"/>
    </location>
</feature>
<dbReference type="Proteomes" id="UP000279600">
    <property type="component" value="Chromosome"/>
</dbReference>
<keyword evidence="1" id="KW-0732">Signal</keyword>
<reference evidence="2 3" key="1">
    <citation type="submission" date="2018-12" db="EMBL/GenBank/DDBJ databases">
        <title>Complete genome of Nonlabens sp. MJ115.</title>
        <authorList>
            <person name="Choi H.S."/>
            <person name="Jung J."/>
        </authorList>
    </citation>
    <scope>NUCLEOTIDE SEQUENCE [LARGE SCALE GENOMIC DNA]</scope>
    <source>
        <strain evidence="2 3">MJ115</strain>
    </source>
</reference>
<name>A0A3S9MX85_9FLAO</name>
<dbReference type="EMBL" id="CP034549">
    <property type="protein sequence ID" value="AZQ43855.1"/>
    <property type="molecule type" value="Genomic_DNA"/>
</dbReference>
<gene>
    <name evidence="2" type="ORF">EJ995_06290</name>
</gene>
<feature type="chain" id="PRO_5019576051" description="Outer membrane protein beta-barrel domain-containing protein" evidence="1">
    <location>
        <begin position="21"/>
        <end position="417"/>
    </location>
</feature>
<keyword evidence="3" id="KW-1185">Reference proteome</keyword>
<dbReference type="RefSeq" id="WP_126446710.1">
    <property type="nucleotide sequence ID" value="NZ_CP034549.1"/>
</dbReference>
<evidence type="ECO:0000256" key="1">
    <source>
        <dbReference type="SAM" id="SignalP"/>
    </source>
</evidence>
<sequence>MKQKLTIAFLLVLTATIAQNNRIEAYRILTNGKKVDGFIRPSRNIFNPITTNFYLTTDGDKIIMTPSNTMEYGTTDNRVKFIAKNIPVDQANDKQLVNEQDINTINRTVFLNTIVDGPASLYKYSTNDNVRYYISKEGNDVQLLEYQIFLNSESTGVETNEPYKRVLSEELNCGKIDFKAMGEMSYTEEDLIEYIVAYNECENNNYSVLRQQENLKGFSARILAGVDTQYLTVNSQFDSFDGSDIDNSSSLRVAGQLELRISKTINGWSLITEIGYNAKKEGNSQVSYRSVVGSDDGLPVLGTVIVPVNYEVSSIDVTFGAIKSFYLNDNLNLQASAKAGYLFTSEDSFIRFQDRFTEVIESLDDRPLFGIGLGFELFNKFSLNVDYFVPVVNDEKGSPIFEPTYSGLRATLGYRIF</sequence>
<dbReference type="AlphaFoldDB" id="A0A3S9MX85"/>
<accession>A0A3S9MX85</accession>
<evidence type="ECO:0008006" key="4">
    <source>
        <dbReference type="Google" id="ProtNLM"/>
    </source>
</evidence>
<evidence type="ECO:0000313" key="3">
    <source>
        <dbReference type="Proteomes" id="UP000279600"/>
    </source>
</evidence>
<organism evidence="2 3">
    <name type="scientific">Nonlabens ponticola</name>
    <dbReference type="NCBI Taxonomy" id="2496866"/>
    <lineage>
        <taxon>Bacteria</taxon>
        <taxon>Pseudomonadati</taxon>
        <taxon>Bacteroidota</taxon>
        <taxon>Flavobacteriia</taxon>
        <taxon>Flavobacteriales</taxon>
        <taxon>Flavobacteriaceae</taxon>
        <taxon>Nonlabens</taxon>
    </lineage>
</organism>
<dbReference type="KEGG" id="noj:EJ995_06290"/>
<evidence type="ECO:0000313" key="2">
    <source>
        <dbReference type="EMBL" id="AZQ43855.1"/>
    </source>
</evidence>
<protein>
    <recommendedName>
        <fullName evidence="4">Outer membrane protein beta-barrel domain-containing protein</fullName>
    </recommendedName>
</protein>